<evidence type="ECO:0000259" key="2">
    <source>
        <dbReference type="PROSITE" id="PS51194"/>
    </source>
</evidence>
<dbReference type="PROSITE" id="PS51194">
    <property type="entry name" value="HELICASE_CTER"/>
    <property type="match status" value="1"/>
</dbReference>
<protein>
    <submittedName>
        <fullName evidence="3 4">Helicase</fullName>
    </submittedName>
</protein>
<keyword evidence="4" id="KW-0547">Nucleotide-binding</keyword>
<keyword evidence="4" id="KW-0067">ATP-binding</keyword>
<dbReference type="Proteomes" id="UP001462961">
    <property type="component" value="Unassembled WGS sequence"/>
</dbReference>
<evidence type="ECO:0000313" key="4">
    <source>
        <dbReference type="EMBL" id="QLB62268.1"/>
    </source>
</evidence>
<dbReference type="Gene3D" id="3.40.50.300">
    <property type="entry name" value="P-loop containing nucleotide triphosphate hydrolases"/>
    <property type="match status" value="2"/>
</dbReference>
<dbReference type="InterPro" id="IPR001650">
    <property type="entry name" value="Helicase_C-like"/>
</dbReference>
<keyword evidence="6" id="KW-1185">Reference proteome</keyword>
<feature type="compositionally biased region" description="Low complexity" evidence="1">
    <location>
        <begin position="141"/>
        <end position="150"/>
    </location>
</feature>
<proteinExistence type="predicted"/>
<organism evidence="4 5">
    <name type="scientific">Paraburkholderia caribensis</name>
    <dbReference type="NCBI Taxonomy" id="75105"/>
    <lineage>
        <taxon>Bacteria</taxon>
        <taxon>Pseudomonadati</taxon>
        <taxon>Pseudomonadota</taxon>
        <taxon>Betaproteobacteria</taxon>
        <taxon>Burkholderiales</taxon>
        <taxon>Burkholderiaceae</taxon>
        <taxon>Paraburkholderia</taxon>
    </lineage>
</organism>
<dbReference type="CDD" id="cd18785">
    <property type="entry name" value="SF2_C"/>
    <property type="match status" value="1"/>
</dbReference>
<feature type="domain" description="Helicase C-terminal" evidence="2">
    <location>
        <begin position="798"/>
        <end position="960"/>
    </location>
</feature>
<dbReference type="InterPro" id="IPR027417">
    <property type="entry name" value="P-loop_NTPase"/>
</dbReference>
<reference evidence="4 5" key="1">
    <citation type="journal article" date="2014" name="Genome Announc.">
        <title>Draft Genome Sequence of the Haloacid-Degrading Burkholderia caribensis Strain MBA4.</title>
        <authorList>
            <person name="Pan Y."/>
            <person name="Kong K.F."/>
            <person name="Tsang J.S."/>
        </authorList>
    </citation>
    <scope>NUCLEOTIDE SEQUENCE [LARGE SCALE GENOMIC DNA]</scope>
    <source>
        <strain evidence="4 5">852011</strain>
    </source>
</reference>
<dbReference type="Proteomes" id="UP000509548">
    <property type="component" value="Chromosome 1"/>
</dbReference>
<evidence type="ECO:0000313" key="3">
    <source>
        <dbReference type="EMBL" id="MEO1752492.1"/>
    </source>
</evidence>
<keyword evidence="4" id="KW-0378">Hydrolase</keyword>
<accession>A0A9Q6WKX1</accession>
<dbReference type="GO" id="GO:0004386">
    <property type="term" value="F:helicase activity"/>
    <property type="evidence" value="ECO:0007669"/>
    <property type="project" value="UniProtKB-KW"/>
</dbReference>
<dbReference type="SMART" id="SM00490">
    <property type="entry name" value="HELICc"/>
    <property type="match status" value="1"/>
</dbReference>
<reference evidence="4" key="2">
    <citation type="submission" date="2016-06" db="EMBL/GenBank/DDBJ databases">
        <authorList>
            <person name="Huang P."/>
            <person name="Jiang X."/>
            <person name="Liu X."/>
        </authorList>
    </citation>
    <scope>NUCLEOTIDE SEQUENCE</scope>
    <source>
        <strain evidence="4">852011</strain>
    </source>
</reference>
<dbReference type="RefSeq" id="WP_107200705.1">
    <property type="nucleotide sequence ID" value="NZ_CP015958.1"/>
</dbReference>
<dbReference type="Pfam" id="PF00271">
    <property type="entry name" value="Helicase_C"/>
    <property type="match status" value="1"/>
</dbReference>
<dbReference type="EMBL" id="CP015958">
    <property type="protein sequence ID" value="QLB62268.1"/>
    <property type="molecule type" value="Genomic_DNA"/>
</dbReference>
<evidence type="ECO:0000313" key="5">
    <source>
        <dbReference type="Proteomes" id="UP000509548"/>
    </source>
</evidence>
<sequence length="1111" mass="121280">MVNSANDKRPVRTALVDMTRSLLVGPLSVEEIIESAPVDTYLTGILWPRGTSADAVDDDEGSTGAGGDDPGADSAVPGYRAIRPCSIGITFAVRAGASLMIDLGTTARYEPQDGTAVLEEGDRESRDASKALALKSDSEQGKAGSAASGKDAQKKPRKVWARRELGYSLSLAADGGSKTYSEKHFDRRDGTKVEDQGLSVHVRRRAGPEQYVFTITLINEEDDSPGMASRDAKCLFQTELIVRAHIGEAPAIEPRPLPRPDKSDREALTNALLYREVREFAVGHGIAVTWDAGQGNAIAEVRTSWMPCTVVPGTSADGHPLLSGFRDAWPDALRAAWLGTETARESVTDALDAFVACYVQWIEQSLEPRLTEFGEELGFAARANFDRCTSAHERMRDGVNVLRDDSAAWTAFALANAAMDRQSNFPGKGDSRRPLVWRPFQLAFMLLVIPGLVDPARKDRGCMDLLWFPTGGGKTEAYLALTAFQIFHRRLTHKSRRSDGGVDVLMRYTLRLLTVQQFQRAAALISACDFIRQSDSRLGDARITLGLYVGGEATPNNMDAARKAIAEEHANQAPPSTPRQLLRCPVCGSDLPASAFNADVGQPKVNIVCTKPVCETAGHPLPVLTVDEEIYAAPPSLLIGTVDKFAQIPRRTDIRRLFSLDGGEPPGLIIQDELHLISGPLGSMAGLYETAVDTLCTRGEVRPKVIGSTATIGYAEQQVRALFDRSVLQFPPPGFDSSDSFYAVRDTHGPDRVYVGIPTAGRSPKFALQALVSSLLQAASYLKDKQGTAPGNIDPYWTCVAYFNSLRELGGAYVLMQDDVPRQMQFLSRRLDMSRRELQNLPVELSSRRSSRELPELLQALSGTLEDFEADPLEKPEPKDTVLASNMISVGVDVPRLGLMVVNGQPKSTAEYIQASSRVGRGIPGLVFTLCNSGRPRDLSHFEHFHSYHGALYKSVEATSVTPWAPRARDKALHAVVASLVRHLVNGMSGDEDAVNFESSDPMVQQLITDIVKRAAAATDEQQAEETKEHLQEIVAEWDKRTAEARTSTTGRMRYWIKKAPFGKTVDHLMCAAEEASPGGHQAWPTPNTMREVEPSSAFVLRTIKSKSEDK</sequence>
<dbReference type="AlphaFoldDB" id="A0A9Q6WKX1"/>
<reference evidence="3 6" key="3">
    <citation type="submission" date="2024-01" db="EMBL/GenBank/DDBJ databases">
        <title>The diversity of rhizobia nodulating Mimosa spp. in eleven states of Brazil covering several biomes is determined by host plant, location, and edaphic factors.</title>
        <authorList>
            <person name="Rouws L."/>
            <person name="Barauna A."/>
            <person name="Beukes C."/>
            <person name="De Faria S.M."/>
            <person name="Gross E."/>
            <person name="Dos Reis Junior F.B."/>
            <person name="Simon M."/>
            <person name="Maluk M."/>
            <person name="Odee D.W."/>
            <person name="Kenicer G."/>
            <person name="Young J.P.W."/>
            <person name="Reis V.M."/>
            <person name="Zilli J."/>
            <person name="James E.K."/>
        </authorList>
    </citation>
    <scope>NUCLEOTIDE SEQUENCE [LARGE SCALE GENOMIC DNA]</scope>
    <source>
        <strain evidence="3 6">JHI1651</strain>
    </source>
</reference>
<dbReference type="SUPFAM" id="SSF52540">
    <property type="entry name" value="P-loop containing nucleoside triphosphate hydrolases"/>
    <property type="match status" value="1"/>
</dbReference>
<keyword evidence="4" id="KW-0347">Helicase</keyword>
<dbReference type="EMBL" id="JAYLVJ010000001">
    <property type="protein sequence ID" value="MEO1752492.1"/>
    <property type="molecule type" value="Genomic_DNA"/>
</dbReference>
<feature type="region of interest" description="Disordered" evidence="1">
    <location>
        <begin position="53"/>
        <end position="75"/>
    </location>
</feature>
<name>A0A9Q6WKX1_9BURK</name>
<feature type="region of interest" description="Disordered" evidence="1">
    <location>
        <begin position="113"/>
        <end position="159"/>
    </location>
</feature>
<evidence type="ECO:0000256" key="1">
    <source>
        <dbReference type="SAM" id="MobiDB-lite"/>
    </source>
</evidence>
<gene>
    <name evidence="4" type="ORF">A9O66_07665</name>
    <name evidence="3" type="ORF">VOI32_00920</name>
</gene>
<evidence type="ECO:0000313" key="6">
    <source>
        <dbReference type="Proteomes" id="UP001462961"/>
    </source>
</evidence>